<evidence type="ECO:0000256" key="2">
    <source>
        <dbReference type="SAM" id="Phobius"/>
    </source>
</evidence>
<feature type="region of interest" description="Disordered" evidence="1">
    <location>
        <begin position="349"/>
        <end position="429"/>
    </location>
</feature>
<gene>
    <name evidence="4" type="ORF">GGI15_003326</name>
</gene>
<evidence type="ECO:0000313" key="5">
    <source>
        <dbReference type="Proteomes" id="UP001140172"/>
    </source>
</evidence>
<comment type="caution">
    <text evidence="4">The sequence shown here is derived from an EMBL/GenBank/DDBJ whole genome shotgun (WGS) entry which is preliminary data.</text>
</comment>
<organism evidence="4 5">
    <name type="scientific">Coemansia interrupta</name>
    <dbReference type="NCBI Taxonomy" id="1126814"/>
    <lineage>
        <taxon>Eukaryota</taxon>
        <taxon>Fungi</taxon>
        <taxon>Fungi incertae sedis</taxon>
        <taxon>Zoopagomycota</taxon>
        <taxon>Kickxellomycotina</taxon>
        <taxon>Kickxellomycetes</taxon>
        <taxon>Kickxellales</taxon>
        <taxon>Kickxellaceae</taxon>
        <taxon>Coemansia</taxon>
    </lineage>
</organism>
<keyword evidence="2" id="KW-1133">Transmembrane helix</keyword>
<sequence length="429" mass="47032">MAFTKINRNVSLVLLLICLLGSVALALPADANDASANVYKREIDQETRDNYLKAIVIILGIMLGIQVVSIMIPIFTACCAGFIASIALALPTDANNLSTNIYKREIDQETRDNYLKAIVIILGLMLGIQGIKEDSLPFIIEIDALVAEAVARATATANQTVGQASQDAHMETSSDFDNAEAGEDERFTTYQELHPHVVKLLNDSFDTTPAMLRRATRDVPYYAHECLQPLETRIPFIEDNKNKTLTAGRLVTFATAQFDRFNKVTNACAHALTRSLGDCSKDETLENIAAAATISAASARHLQNDLLAIIGELAKLNASQLRLLLPHLGHNKQASVAKGFAEQWEAIKRSRPKGSPSLPGHQFQPRGGFRPPQRRFYNRYSNWSPHSGRRGYHNNNRGSYSGQSWRANGNNNSQSNNPNGGSSSNAGQQ</sequence>
<proteinExistence type="predicted"/>
<keyword evidence="2" id="KW-0812">Transmembrane</keyword>
<feature type="transmembrane region" description="Helical" evidence="2">
    <location>
        <begin position="114"/>
        <end position="131"/>
    </location>
</feature>
<feature type="compositionally biased region" description="Polar residues" evidence="1">
    <location>
        <begin position="393"/>
        <end position="407"/>
    </location>
</feature>
<feature type="transmembrane region" description="Helical" evidence="2">
    <location>
        <begin position="75"/>
        <end position="94"/>
    </location>
</feature>
<keyword evidence="2" id="KW-0472">Membrane</keyword>
<dbReference type="EMBL" id="JANBUM010000222">
    <property type="protein sequence ID" value="KAJ2781105.1"/>
    <property type="molecule type" value="Genomic_DNA"/>
</dbReference>
<evidence type="ECO:0000313" key="4">
    <source>
        <dbReference type="EMBL" id="KAJ2781105.1"/>
    </source>
</evidence>
<evidence type="ECO:0000256" key="1">
    <source>
        <dbReference type="SAM" id="MobiDB-lite"/>
    </source>
</evidence>
<dbReference type="OrthoDB" id="10524600at2759"/>
<protein>
    <submittedName>
        <fullName evidence="4">Uncharacterized protein</fullName>
    </submittedName>
</protein>
<feature type="compositionally biased region" description="Low complexity" evidence="1">
    <location>
        <begin position="362"/>
        <end position="371"/>
    </location>
</feature>
<keyword evidence="3" id="KW-0732">Signal</keyword>
<reference evidence="4" key="1">
    <citation type="submission" date="2022-07" db="EMBL/GenBank/DDBJ databases">
        <title>Phylogenomic reconstructions and comparative analyses of Kickxellomycotina fungi.</title>
        <authorList>
            <person name="Reynolds N.K."/>
            <person name="Stajich J.E."/>
            <person name="Barry K."/>
            <person name="Grigoriev I.V."/>
            <person name="Crous P."/>
            <person name="Smith M.E."/>
        </authorList>
    </citation>
    <scope>NUCLEOTIDE SEQUENCE</scope>
    <source>
        <strain evidence="4">BCRC 34489</strain>
    </source>
</reference>
<evidence type="ECO:0000256" key="3">
    <source>
        <dbReference type="SAM" id="SignalP"/>
    </source>
</evidence>
<dbReference type="Proteomes" id="UP001140172">
    <property type="component" value="Unassembled WGS sequence"/>
</dbReference>
<feature type="chain" id="PRO_5040976741" evidence="3">
    <location>
        <begin position="27"/>
        <end position="429"/>
    </location>
</feature>
<feature type="compositionally biased region" description="Low complexity" evidence="1">
    <location>
        <begin position="408"/>
        <end position="429"/>
    </location>
</feature>
<accession>A0A9W8LJ51</accession>
<feature type="signal peptide" evidence="3">
    <location>
        <begin position="1"/>
        <end position="26"/>
    </location>
</feature>
<dbReference type="AlphaFoldDB" id="A0A9W8LJ51"/>
<keyword evidence="5" id="KW-1185">Reference proteome</keyword>
<name>A0A9W8LJ51_9FUNG</name>